<reference evidence="2 3" key="1">
    <citation type="submission" date="2017-06" db="EMBL/GenBank/DDBJ databases">
        <authorList>
            <person name="Kim H.J."/>
            <person name="Triplett B.A."/>
        </authorList>
    </citation>
    <scope>NUCLEOTIDE SEQUENCE [LARGE SCALE GENOMIC DNA]</scope>
    <source>
        <strain evidence="2 3">DSM 14713</strain>
    </source>
</reference>
<evidence type="ECO:0000313" key="2">
    <source>
        <dbReference type="EMBL" id="ATB33203.1"/>
    </source>
</evidence>
<protein>
    <submittedName>
        <fullName evidence="2">Uncharacterized protein</fullName>
    </submittedName>
</protein>
<dbReference type="AlphaFoldDB" id="A0A250IPM8"/>
<evidence type="ECO:0000256" key="1">
    <source>
        <dbReference type="SAM" id="MobiDB-lite"/>
    </source>
</evidence>
<proteinExistence type="predicted"/>
<dbReference type="KEGG" id="mbd:MEBOL_006692"/>
<name>A0A250IPM8_9BACT</name>
<feature type="region of interest" description="Disordered" evidence="1">
    <location>
        <begin position="1"/>
        <end position="43"/>
    </location>
</feature>
<dbReference type="EMBL" id="CP022163">
    <property type="protein sequence ID" value="ATB33203.1"/>
    <property type="molecule type" value="Genomic_DNA"/>
</dbReference>
<feature type="compositionally biased region" description="Pro residues" evidence="1">
    <location>
        <begin position="16"/>
        <end position="33"/>
    </location>
</feature>
<organism evidence="2 3">
    <name type="scientific">Melittangium boletus DSM 14713</name>
    <dbReference type="NCBI Taxonomy" id="1294270"/>
    <lineage>
        <taxon>Bacteria</taxon>
        <taxon>Pseudomonadati</taxon>
        <taxon>Myxococcota</taxon>
        <taxon>Myxococcia</taxon>
        <taxon>Myxococcales</taxon>
        <taxon>Cystobacterineae</taxon>
        <taxon>Archangiaceae</taxon>
        <taxon>Melittangium</taxon>
    </lineage>
</organism>
<sequence>MSLLGIGRNLTRRLFRPPPPPPPPPRPVAPRPSPAAARAASTFTPKPAVARGLANLGRTAASVGRQAARVASQAVARPAPRPAPAPAGGVLGGIANRVANVARQQVSRIAPAARAVTQAAAPVAQAAAQAAQRVQQTASSVATRAVNNPVAQSLSRVGGFAQRTLERAQPITDLAQGVNKVATQAQTAVRDVRDAVRNRDLGQGLTAMRSVADTVRAGGEVVAQASGARDALRNIRNDFQSTFPRTAQRLGETYQRAAGAASRVAERTGLNRVADTAQRLVSSAANNPVAQAFRRTAGFAARNLGNADKLLGLGEKVRDVANNAGTAARDIREAVRNPSLESVGNALGSSYDAARSVGDVVTAGREARDAVRNIGRDFSNTFPRAAERIGQTFQRAASTAGNVANRLGLDRVRDGASRLMNRAAQTPLARGLQNLRQNTRGLGGAVNTLVDFGRNVRSTASTVGGALGDIGRAVRGFNPADVSKAIDSTKNAFQAGRGVLDAIPGVRNAVNTVGDVAQRVAPAVSSRVADVASRAAQTVSNSAPARLAQRAAEGVGEAAARSGLRTAAKSAARFVPGANVAMAAVDTATFVNNLRDPNASLGSKITSGITALGSIASATNIPIVSQVGAGVSAVSDFIGGFF</sequence>
<gene>
    <name evidence="2" type="ORF">MEBOL_006692</name>
</gene>
<evidence type="ECO:0000313" key="3">
    <source>
        <dbReference type="Proteomes" id="UP000217289"/>
    </source>
</evidence>
<accession>A0A250IPM8</accession>
<dbReference type="Proteomes" id="UP000217289">
    <property type="component" value="Chromosome"/>
</dbReference>
<dbReference type="RefSeq" id="WP_095981281.1">
    <property type="nucleotide sequence ID" value="NZ_CP022163.1"/>
</dbReference>
<keyword evidence="3" id="KW-1185">Reference proteome</keyword>